<evidence type="ECO:0000256" key="3">
    <source>
        <dbReference type="ARBA" id="ARBA00022741"/>
    </source>
</evidence>
<dbReference type="Gene3D" id="3.20.200.10">
    <property type="entry name" value="MHCK/EF2 kinase"/>
    <property type="match status" value="1"/>
</dbReference>
<dbReference type="Proteomes" id="UP000275385">
    <property type="component" value="Unassembled WGS sequence"/>
</dbReference>
<dbReference type="SUPFAM" id="SSF56112">
    <property type="entry name" value="Protein kinase-like (PK-like)"/>
    <property type="match status" value="1"/>
</dbReference>
<protein>
    <recommendedName>
        <fullName evidence="6">Alpha-type protein kinase domain-containing protein</fullName>
    </recommendedName>
</protein>
<dbReference type="PANTHER" id="PTHR45992">
    <property type="entry name" value="EUKARYOTIC ELONGATION FACTOR 2 KINASE-RELATED"/>
    <property type="match status" value="1"/>
</dbReference>
<dbReference type="Pfam" id="PF02816">
    <property type="entry name" value="Alpha_kinase"/>
    <property type="match status" value="1"/>
</dbReference>
<proteinExistence type="predicted"/>
<feature type="domain" description="Alpha-type protein kinase" evidence="6">
    <location>
        <begin position="44"/>
        <end position="263"/>
    </location>
</feature>
<keyword evidence="3" id="KW-0547">Nucleotide-binding</keyword>
<dbReference type="AlphaFoldDB" id="A0A420Y847"/>
<evidence type="ECO:0000313" key="7">
    <source>
        <dbReference type="EMBL" id="RKU44051.1"/>
    </source>
</evidence>
<reference evidence="7 8" key="1">
    <citation type="submission" date="2018-08" db="EMBL/GenBank/DDBJ databases">
        <title>Draft genome of the lignicolous fungus Coniochaeta pulveracea.</title>
        <authorList>
            <person name="Borstlap C.J."/>
            <person name="De Witt R.N."/>
            <person name="Botha A."/>
            <person name="Volschenk H."/>
        </authorList>
    </citation>
    <scope>NUCLEOTIDE SEQUENCE [LARGE SCALE GENOMIC DNA]</scope>
    <source>
        <strain evidence="7 8">CAB683</strain>
    </source>
</reference>
<evidence type="ECO:0000313" key="8">
    <source>
        <dbReference type="Proteomes" id="UP000275385"/>
    </source>
</evidence>
<keyword evidence="8" id="KW-1185">Reference proteome</keyword>
<dbReference type="OrthoDB" id="301415at2759"/>
<keyword evidence="2" id="KW-0808">Transferase</keyword>
<dbReference type="PROSITE" id="PS51158">
    <property type="entry name" value="ALPHA_KINASE"/>
    <property type="match status" value="1"/>
</dbReference>
<dbReference type="STRING" id="177199.A0A420Y847"/>
<dbReference type="InterPro" id="IPR004166">
    <property type="entry name" value="a-kinase_dom"/>
</dbReference>
<keyword evidence="4" id="KW-0418">Kinase</keyword>
<dbReference type="InterPro" id="IPR011009">
    <property type="entry name" value="Kinase-like_dom_sf"/>
</dbReference>
<evidence type="ECO:0000256" key="4">
    <source>
        <dbReference type="ARBA" id="ARBA00022777"/>
    </source>
</evidence>
<keyword evidence="5" id="KW-0067">ATP-binding</keyword>
<dbReference type="GO" id="GO:0004674">
    <property type="term" value="F:protein serine/threonine kinase activity"/>
    <property type="evidence" value="ECO:0007669"/>
    <property type="project" value="UniProtKB-KW"/>
</dbReference>
<sequence>MSRICAKCGRDLPRTTYTAKQWSKGIGISRCASCVHGGPYDIPPLTRQTNSGRHNHSTTARFEHEDLINPFASGAFRWVAKGIYTSGEREGQACVAKWFKTGPVFANDYFTLDIKAVDKALEIVTLFNELGVISKPVMINVPQVRTFTQDSSPAWVGQKVLLEPFIHNYEKFNSNTGWVSDGEAWGQVMQAPSHFSYHVSRGNYVLCDLQGGVYNVAVVLTDPVILSRHREYGVTDLGPEGISSFFSQHTCNRYCRAHWHRPANQNQYYLPQEGSLMIERNVPTRASRPMAIGAVRMFGAHLYD</sequence>
<dbReference type="EMBL" id="QVQW01000035">
    <property type="protein sequence ID" value="RKU44051.1"/>
    <property type="molecule type" value="Genomic_DNA"/>
</dbReference>
<evidence type="ECO:0000256" key="1">
    <source>
        <dbReference type="ARBA" id="ARBA00022527"/>
    </source>
</evidence>
<keyword evidence="1" id="KW-0723">Serine/threonine-protein kinase</keyword>
<organism evidence="7 8">
    <name type="scientific">Coniochaeta pulveracea</name>
    <dbReference type="NCBI Taxonomy" id="177199"/>
    <lineage>
        <taxon>Eukaryota</taxon>
        <taxon>Fungi</taxon>
        <taxon>Dikarya</taxon>
        <taxon>Ascomycota</taxon>
        <taxon>Pezizomycotina</taxon>
        <taxon>Sordariomycetes</taxon>
        <taxon>Sordariomycetidae</taxon>
        <taxon>Coniochaetales</taxon>
        <taxon>Coniochaetaceae</taxon>
        <taxon>Coniochaeta</taxon>
    </lineage>
</organism>
<evidence type="ECO:0000256" key="2">
    <source>
        <dbReference type="ARBA" id="ARBA00022679"/>
    </source>
</evidence>
<evidence type="ECO:0000256" key="5">
    <source>
        <dbReference type="ARBA" id="ARBA00022840"/>
    </source>
</evidence>
<dbReference type="InterPro" id="IPR051852">
    <property type="entry name" value="Alpha-type_PK"/>
</dbReference>
<dbReference type="GO" id="GO:0005524">
    <property type="term" value="F:ATP binding"/>
    <property type="evidence" value="ECO:0007669"/>
    <property type="project" value="UniProtKB-KW"/>
</dbReference>
<dbReference type="CDD" id="cd17509">
    <property type="entry name" value="Alpha_kinase"/>
    <property type="match status" value="1"/>
</dbReference>
<comment type="caution">
    <text evidence="7">The sequence shown here is derived from an EMBL/GenBank/DDBJ whole genome shotgun (WGS) entry which is preliminary data.</text>
</comment>
<dbReference type="SMART" id="SM00811">
    <property type="entry name" value="Alpha_kinase"/>
    <property type="match status" value="1"/>
</dbReference>
<accession>A0A420Y847</accession>
<name>A0A420Y847_9PEZI</name>
<evidence type="ECO:0000259" key="6">
    <source>
        <dbReference type="PROSITE" id="PS51158"/>
    </source>
</evidence>
<gene>
    <name evidence="7" type="ORF">DL546_005822</name>
</gene>
<dbReference type="PANTHER" id="PTHR45992:SF11">
    <property type="entry name" value="ALPHA-TYPE PROTEIN KINASE DOMAIN-CONTAINING PROTEIN"/>
    <property type="match status" value="1"/>
</dbReference>